<dbReference type="Proteomes" id="UP000188967">
    <property type="component" value="Unassembled WGS sequence"/>
</dbReference>
<gene>
    <name evidence="7" type="ORF">BXT93_18340</name>
</gene>
<comment type="similarity">
    <text evidence="2">Belongs to the fimbrial protein family.</text>
</comment>
<feature type="domain" description="Fimbrial-type adhesion" evidence="6">
    <location>
        <begin position="205"/>
        <end position="356"/>
    </location>
</feature>
<evidence type="ECO:0000313" key="8">
    <source>
        <dbReference type="Proteomes" id="UP000188967"/>
    </source>
</evidence>
<dbReference type="SUPFAM" id="SSF49401">
    <property type="entry name" value="Bacterial adhesins"/>
    <property type="match status" value="1"/>
</dbReference>
<feature type="signal peptide" evidence="5">
    <location>
        <begin position="1"/>
        <end position="23"/>
    </location>
</feature>
<dbReference type="PANTHER" id="PTHR33420">
    <property type="entry name" value="FIMBRIAL SUBUNIT ELFA-RELATED"/>
    <property type="match status" value="1"/>
</dbReference>
<keyword evidence="4" id="KW-0281">Fimbrium</keyword>
<sequence length="357" mass="38606">MIKQLLSIAAVVSPLLLSPSVKAATGDCEGTGEFRTDASEDWTQDNNVAGKDYVVKNSAIGSNYTLNCSCPAGSKVNLYYTVTSALITQGKERDFYRLNSNLDIKTQINDIPGNPSVMVPSNSYTPLRDGTGTYHANKNNSVCMADPANVRGSDFSIGKNTTITLYVTTPFLGELNIPETHIASVQAAWTSTSAAPRPIKDIAKIYIQGRITVPQSCKINQGDTINVNLGFISAQRFTLQNQMPTGYTPVSFDITYDCGDMSQINNSLYMKIEGSDYVNQYNLVARRRESDDVPDVGIRLMDVTKGQVDVPFNPGIILLDKTGAGTTHFQAYPVNLVGGVLSTGPFKASATITVIVR</sequence>
<evidence type="ECO:0000256" key="2">
    <source>
        <dbReference type="ARBA" id="ARBA00006671"/>
    </source>
</evidence>
<proteinExistence type="inferred from homology"/>
<dbReference type="InterPro" id="IPR036937">
    <property type="entry name" value="Adhesion_dom_fimbrial_sf"/>
</dbReference>
<protein>
    <recommendedName>
        <fullName evidence="6">Fimbrial-type adhesion domain-containing protein</fullName>
    </recommendedName>
</protein>
<dbReference type="EMBL" id="MTPS01000317">
    <property type="protein sequence ID" value="ONG33128.1"/>
    <property type="molecule type" value="Genomic_DNA"/>
</dbReference>
<keyword evidence="3 5" id="KW-0732">Signal</keyword>
<dbReference type="InterPro" id="IPR008966">
    <property type="entry name" value="Adhesion_dom_sf"/>
</dbReference>
<name>A0A1V2GD77_ECOLX</name>
<evidence type="ECO:0000259" key="6">
    <source>
        <dbReference type="Pfam" id="PF00419"/>
    </source>
</evidence>
<dbReference type="InterPro" id="IPR000259">
    <property type="entry name" value="Adhesion_dom_fimbrial"/>
</dbReference>
<feature type="chain" id="PRO_5012301971" description="Fimbrial-type adhesion domain-containing protein" evidence="5">
    <location>
        <begin position="24"/>
        <end position="357"/>
    </location>
</feature>
<accession>A0A1V2GD77</accession>
<dbReference type="Pfam" id="PF00419">
    <property type="entry name" value="Fimbrial"/>
    <property type="match status" value="1"/>
</dbReference>
<comment type="caution">
    <text evidence="7">The sequence shown here is derived from an EMBL/GenBank/DDBJ whole genome shotgun (WGS) entry which is preliminary data.</text>
</comment>
<comment type="subcellular location">
    <subcellularLocation>
        <location evidence="1">Fimbrium</location>
    </subcellularLocation>
</comment>
<organism evidence="7 8">
    <name type="scientific">Escherichia coli</name>
    <dbReference type="NCBI Taxonomy" id="562"/>
    <lineage>
        <taxon>Bacteria</taxon>
        <taxon>Pseudomonadati</taxon>
        <taxon>Pseudomonadota</taxon>
        <taxon>Gammaproteobacteria</taxon>
        <taxon>Enterobacterales</taxon>
        <taxon>Enterobacteriaceae</taxon>
        <taxon>Escherichia</taxon>
    </lineage>
</organism>
<dbReference type="RefSeq" id="WP_076795958.1">
    <property type="nucleotide sequence ID" value="NZ_CP151004.1"/>
</dbReference>
<dbReference type="Gene3D" id="2.60.40.1090">
    <property type="entry name" value="Fimbrial-type adhesion domain"/>
    <property type="match status" value="1"/>
</dbReference>
<dbReference type="AlphaFoldDB" id="A0A1V2GD77"/>
<evidence type="ECO:0000256" key="3">
    <source>
        <dbReference type="ARBA" id="ARBA00022729"/>
    </source>
</evidence>
<dbReference type="GO" id="GO:0009289">
    <property type="term" value="C:pilus"/>
    <property type="evidence" value="ECO:0007669"/>
    <property type="project" value="UniProtKB-SubCell"/>
</dbReference>
<dbReference type="PANTHER" id="PTHR33420:SF31">
    <property type="entry name" value="TYPE 1 FIMBRIN D-MANNOSE SPECIFIC ADHESIN"/>
    <property type="match status" value="1"/>
</dbReference>
<dbReference type="InterPro" id="IPR050263">
    <property type="entry name" value="Bact_Fimbrial_Adh_Pro"/>
</dbReference>
<dbReference type="GO" id="GO:0043709">
    <property type="term" value="P:cell adhesion involved in single-species biofilm formation"/>
    <property type="evidence" value="ECO:0007669"/>
    <property type="project" value="TreeGrafter"/>
</dbReference>
<evidence type="ECO:0000256" key="1">
    <source>
        <dbReference type="ARBA" id="ARBA00004561"/>
    </source>
</evidence>
<evidence type="ECO:0000256" key="5">
    <source>
        <dbReference type="SAM" id="SignalP"/>
    </source>
</evidence>
<evidence type="ECO:0000256" key="4">
    <source>
        <dbReference type="ARBA" id="ARBA00023263"/>
    </source>
</evidence>
<reference evidence="7 8" key="1">
    <citation type="submission" date="2017-01" db="EMBL/GenBank/DDBJ databases">
        <title>Draft genome sequence of an E. coli strain isolated from human, in Amazon, Brazil.</title>
        <authorList>
            <person name="Moura Q."/>
            <person name="Fernandes M.R."/>
            <person name="Cerdeira L."/>
            <person name="Vianello M."/>
            <person name="Souza T.A."/>
            <person name="Ienne S."/>
            <person name="Lincopan N."/>
        </authorList>
    </citation>
    <scope>NUCLEOTIDE SEQUENCE [LARGE SCALE GENOMIC DNA]</scope>
    <source>
        <strain evidence="7 8">ICBEcBL-II-13</strain>
    </source>
</reference>
<evidence type="ECO:0000313" key="7">
    <source>
        <dbReference type="EMBL" id="ONG33128.1"/>
    </source>
</evidence>